<sequence length="78" mass="8367">MVASVRNAEPSSKEGTGRSLSELQVFCGLMLKLVSIVATILTVSTLGNFIFHWNHIPDWFSLPATPNTTGAVVGHQQG</sequence>
<protein>
    <submittedName>
        <fullName evidence="1">Uncharacterized protein</fullName>
    </submittedName>
</protein>
<evidence type="ECO:0000313" key="2">
    <source>
        <dbReference type="Proteomes" id="UP000821865"/>
    </source>
</evidence>
<accession>A0ACB8CJD4</accession>
<keyword evidence="2" id="KW-1185">Reference proteome</keyword>
<proteinExistence type="predicted"/>
<organism evidence="1 2">
    <name type="scientific">Dermacentor silvarum</name>
    <name type="common">Tick</name>
    <dbReference type="NCBI Taxonomy" id="543639"/>
    <lineage>
        <taxon>Eukaryota</taxon>
        <taxon>Metazoa</taxon>
        <taxon>Ecdysozoa</taxon>
        <taxon>Arthropoda</taxon>
        <taxon>Chelicerata</taxon>
        <taxon>Arachnida</taxon>
        <taxon>Acari</taxon>
        <taxon>Parasitiformes</taxon>
        <taxon>Ixodida</taxon>
        <taxon>Ixodoidea</taxon>
        <taxon>Ixodidae</taxon>
        <taxon>Rhipicephalinae</taxon>
        <taxon>Dermacentor</taxon>
    </lineage>
</organism>
<evidence type="ECO:0000313" key="1">
    <source>
        <dbReference type="EMBL" id="KAH7944934.1"/>
    </source>
</evidence>
<gene>
    <name evidence="1" type="ORF">HPB49_002322</name>
</gene>
<comment type="caution">
    <text evidence="1">The sequence shown here is derived from an EMBL/GenBank/DDBJ whole genome shotgun (WGS) entry which is preliminary data.</text>
</comment>
<dbReference type="Proteomes" id="UP000821865">
    <property type="component" value="Chromosome 6"/>
</dbReference>
<name>A0ACB8CJD4_DERSI</name>
<dbReference type="EMBL" id="CM023475">
    <property type="protein sequence ID" value="KAH7944934.1"/>
    <property type="molecule type" value="Genomic_DNA"/>
</dbReference>
<reference evidence="1" key="1">
    <citation type="submission" date="2020-05" db="EMBL/GenBank/DDBJ databases">
        <title>Large-scale comparative analyses of tick genomes elucidate their genetic diversity and vector capacities.</title>
        <authorList>
            <person name="Jia N."/>
            <person name="Wang J."/>
            <person name="Shi W."/>
            <person name="Du L."/>
            <person name="Sun Y."/>
            <person name="Zhan W."/>
            <person name="Jiang J."/>
            <person name="Wang Q."/>
            <person name="Zhang B."/>
            <person name="Ji P."/>
            <person name="Sakyi L.B."/>
            <person name="Cui X."/>
            <person name="Yuan T."/>
            <person name="Jiang B."/>
            <person name="Yang W."/>
            <person name="Lam T.T.-Y."/>
            <person name="Chang Q."/>
            <person name="Ding S."/>
            <person name="Wang X."/>
            <person name="Zhu J."/>
            <person name="Ruan X."/>
            <person name="Zhao L."/>
            <person name="Wei J."/>
            <person name="Que T."/>
            <person name="Du C."/>
            <person name="Cheng J."/>
            <person name="Dai P."/>
            <person name="Han X."/>
            <person name="Huang E."/>
            <person name="Gao Y."/>
            <person name="Liu J."/>
            <person name="Shao H."/>
            <person name="Ye R."/>
            <person name="Li L."/>
            <person name="Wei W."/>
            <person name="Wang X."/>
            <person name="Wang C."/>
            <person name="Yang T."/>
            <person name="Huo Q."/>
            <person name="Li W."/>
            <person name="Guo W."/>
            <person name="Chen H."/>
            <person name="Zhou L."/>
            <person name="Ni X."/>
            <person name="Tian J."/>
            <person name="Zhou Y."/>
            <person name="Sheng Y."/>
            <person name="Liu T."/>
            <person name="Pan Y."/>
            <person name="Xia L."/>
            <person name="Li J."/>
            <person name="Zhao F."/>
            <person name="Cao W."/>
        </authorList>
    </citation>
    <scope>NUCLEOTIDE SEQUENCE</scope>
    <source>
        <strain evidence="1">Dsil-2018</strain>
    </source>
</reference>